<gene>
    <name evidence="1" type="ORF">N1F79_05875</name>
</gene>
<evidence type="ECO:0000313" key="2">
    <source>
        <dbReference type="Proteomes" id="UP001337305"/>
    </source>
</evidence>
<organism evidence="1 2">
    <name type="scientific">Flavivirga spongiicola</name>
    <dbReference type="NCBI Taxonomy" id="421621"/>
    <lineage>
        <taxon>Bacteria</taxon>
        <taxon>Pseudomonadati</taxon>
        <taxon>Bacteroidota</taxon>
        <taxon>Flavobacteriia</taxon>
        <taxon>Flavobacteriales</taxon>
        <taxon>Flavobacteriaceae</taxon>
        <taxon>Flavivirga</taxon>
    </lineage>
</organism>
<dbReference type="RefSeq" id="WP_303305023.1">
    <property type="nucleotide sequence ID" value="NZ_JAODOP010000004.1"/>
</dbReference>
<sequence>MKNLNILFFLLLASCATDSYQDLVKVDTIINLKWNKAYPDDTINKSVIGLQWALSYIGAKLPNYNSNLTLNGNIIKIDTDKLGLTDNAKQKLTILNNNIKNSNEYKITSSVDLGRYVTLLIGVSQHYYEIVDVPNELSSLLDKYTLKPEKGYINNSNISLEHRIINFSEQSEFNQLFISTEVDPENQTIFEYETIEILPNGQLRFGIFDENGFRKNNASPLHTNAGKPAKCIWCHESGIQPLFSLQNDFTGYLTYLEFRDTLLNYRSSHNTNKNALLDGVGFSNTQEHTLTELLYISFMEASAERLSLEWNLPIEEVKNRLSGISTHTYDEFPFLGDLYYRNEIRPFAPFKGLEVSSSVREKSETEVNHIN</sequence>
<evidence type="ECO:0000313" key="1">
    <source>
        <dbReference type="EMBL" id="MEF3832648.1"/>
    </source>
</evidence>
<dbReference type="PROSITE" id="PS51257">
    <property type="entry name" value="PROKAR_LIPOPROTEIN"/>
    <property type="match status" value="1"/>
</dbReference>
<keyword evidence="2" id="KW-1185">Reference proteome</keyword>
<proteinExistence type="predicted"/>
<dbReference type="EMBL" id="JAODOP010000004">
    <property type="protein sequence ID" value="MEF3832648.1"/>
    <property type="molecule type" value="Genomic_DNA"/>
</dbReference>
<reference evidence="1 2" key="1">
    <citation type="submission" date="2022-09" db="EMBL/GenBank/DDBJ databases">
        <title>Genome sequencing of Flavivirga sp. MEBiC05379.</title>
        <authorList>
            <person name="Oh H.-M."/>
            <person name="Kwon K.K."/>
            <person name="Park M.J."/>
            <person name="Yang S.-H."/>
        </authorList>
    </citation>
    <scope>NUCLEOTIDE SEQUENCE [LARGE SCALE GENOMIC DNA]</scope>
    <source>
        <strain evidence="1 2">MEBiC05379</strain>
    </source>
</reference>
<accession>A0ABU7XQ53</accession>
<comment type="caution">
    <text evidence="1">The sequence shown here is derived from an EMBL/GenBank/DDBJ whole genome shotgun (WGS) entry which is preliminary data.</text>
</comment>
<evidence type="ECO:0008006" key="3">
    <source>
        <dbReference type="Google" id="ProtNLM"/>
    </source>
</evidence>
<name>A0ABU7XQ53_9FLAO</name>
<dbReference type="Proteomes" id="UP001337305">
    <property type="component" value="Unassembled WGS sequence"/>
</dbReference>
<protein>
    <recommendedName>
        <fullName evidence="3">DUF4249 family protein</fullName>
    </recommendedName>
</protein>